<organism evidence="9 10">
    <name type="scientific">Pseudaquabacterium terrae</name>
    <dbReference type="NCBI Taxonomy" id="2732868"/>
    <lineage>
        <taxon>Bacteria</taxon>
        <taxon>Pseudomonadati</taxon>
        <taxon>Pseudomonadota</taxon>
        <taxon>Betaproteobacteria</taxon>
        <taxon>Burkholderiales</taxon>
        <taxon>Sphaerotilaceae</taxon>
        <taxon>Pseudaquabacterium</taxon>
    </lineage>
</organism>
<keyword evidence="4 6" id="KW-0238">DNA-binding</keyword>
<evidence type="ECO:0000313" key="9">
    <source>
        <dbReference type="EMBL" id="NRF70231.1"/>
    </source>
</evidence>
<dbReference type="InterPro" id="IPR036388">
    <property type="entry name" value="WH-like_DNA-bd_sf"/>
</dbReference>
<gene>
    <name evidence="9" type="ORF">HLB44_24800</name>
</gene>
<keyword evidence="2 6" id="KW-0805">Transcription regulation</keyword>
<evidence type="ECO:0000256" key="6">
    <source>
        <dbReference type="RuleBase" id="RU000716"/>
    </source>
</evidence>
<dbReference type="Gene3D" id="1.10.1740.10">
    <property type="match status" value="1"/>
</dbReference>
<evidence type="ECO:0000313" key="10">
    <source>
        <dbReference type="Proteomes" id="UP000737171"/>
    </source>
</evidence>
<dbReference type="InterPro" id="IPR007627">
    <property type="entry name" value="RNA_pol_sigma70_r2"/>
</dbReference>
<dbReference type="Pfam" id="PF04542">
    <property type="entry name" value="Sigma70_r2"/>
    <property type="match status" value="1"/>
</dbReference>
<name>A0ABX2ENL0_9BURK</name>
<dbReference type="EMBL" id="JABRWJ010000008">
    <property type="protein sequence ID" value="NRF70231.1"/>
    <property type="molecule type" value="Genomic_DNA"/>
</dbReference>
<feature type="domain" description="RNA polymerase sigma-70 region 2" evidence="7">
    <location>
        <begin position="37"/>
        <end position="98"/>
    </location>
</feature>
<dbReference type="NCBIfam" id="TIGR02937">
    <property type="entry name" value="sigma70-ECF"/>
    <property type="match status" value="1"/>
</dbReference>
<evidence type="ECO:0000256" key="4">
    <source>
        <dbReference type="ARBA" id="ARBA00023125"/>
    </source>
</evidence>
<dbReference type="PROSITE" id="PS01063">
    <property type="entry name" value="SIGMA70_ECF"/>
    <property type="match status" value="1"/>
</dbReference>
<evidence type="ECO:0000256" key="2">
    <source>
        <dbReference type="ARBA" id="ARBA00023015"/>
    </source>
</evidence>
<keyword evidence="5 6" id="KW-0804">Transcription</keyword>
<dbReference type="Pfam" id="PF08281">
    <property type="entry name" value="Sigma70_r4_2"/>
    <property type="match status" value="1"/>
</dbReference>
<dbReference type="InterPro" id="IPR014284">
    <property type="entry name" value="RNA_pol_sigma-70_dom"/>
</dbReference>
<dbReference type="CDD" id="cd06171">
    <property type="entry name" value="Sigma70_r4"/>
    <property type="match status" value="1"/>
</dbReference>
<comment type="caution">
    <text evidence="9">The sequence shown here is derived from an EMBL/GenBank/DDBJ whole genome shotgun (WGS) entry which is preliminary data.</text>
</comment>
<accession>A0ABX2ENL0</accession>
<dbReference type="PANTHER" id="PTHR43133">
    <property type="entry name" value="RNA POLYMERASE ECF-TYPE SIGMA FACTO"/>
    <property type="match status" value="1"/>
</dbReference>
<evidence type="ECO:0000259" key="7">
    <source>
        <dbReference type="Pfam" id="PF04542"/>
    </source>
</evidence>
<dbReference type="SUPFAM" id="SSF88659">
    <property type="entry name" value="Sigma3 and sigma4 domains of RNA polymerase sigma factors"/>
    <property type="match status" value="1"/>
</dbReference>
<evidence type="ECO:0000256" key="1">
    <source>
        <dbReference type="ARBA" id="ARBA00010641"/>
    </source>
</evidence>
<dbReference type="InterPro" id="IPR039425">
    <property type="entry name" value="RNA_pol_sigma-70-like"/>
</dbReference>
<dbReference type="InterPro" id="IPR013324">
    <property type="entry name" value="RNA_pol_sigma_r3/r4-like"/>
</dbReference>
<dbReference type="PANTHER" id="PTHR43133:SF62">
    <property type="entry name" value="RNA POLYMERASE SIGMA FACTOR SIGZ"/>
    <property type="match status" value="1"/>
</dbReference>
<sequence length="197" mass="21569">MNAVAPARTNEELARLLGRVALQDRRAFEQVYRLTSAHLLGLAEGVLGRRDRAEDVLQEAFMNVWYGAAGFNPAIATPMTWLINIVRNKAIDKLRSGKAERAATVELDDEAMALPADAAQQPQALFDDSIKRLRIDGCMGELSAQQRQAIALAYYRGLVHTEIAESLNAPLGTVKAWVRRGIDRLKSCLEAAGVQAA</sequence>
<dbReference type="RefSeq" id="WP_173128825.1">
    <property type="nucleotide sequence ID" value="NZ_JABRWJ010000008.1"/>
</dbReference>
<keyword evidence="3 6" id="KW-0731">Sigma factor</keyword>
<evidence type="ECO:0000256" key="3">
    <source>
        <dbReference type="ARBA" id="ARBA00023082"/>
    </source>
</evidence>
<evidence type="ECO:0000259" key="8">
    <source>
        <dbReference type="Pfam" id="PF08281"/>
    </source>
</evidence>
<dbReference type="InterPro" id="IPR013249">
    <property type="entry name" value="RNA_pol_sigma70_r4_t2"/>
</dbReference>
<dbReference type="Gene3D" id="1.10.10.10">
    <property type="entry name" value="Winged helix-like DNA-binding domain superfamily/Winged helix DNA-binding domain"/>
    <property type="match status" value="1"/>
</dbReference>
<feature type="domain" description="RNA polymerase sigma factor 70 region 4 type 2" evidence="8">
    <location>
        <begin position="133"/>
        <end position="185"/>
    </location>
</feature>
<dbReference type="SUPFAM" id="SSF88946">
    <property type="entry name" value="Sigma2 domain of RNA polymerase sigma factors"/>
    <property type="match status" value="1"/>
</dbReference>
<evidence type="ECO:0000256" key="5">
    <source>
        <dbReference type="ARBA" id="ARBA00023163"/>
    </source>
</evidence>
<dbReference type="InterPro" id="IPR013325">
    <property type="entry name" value="RNA_pol_sigma_r2"/>
</dbReference>
<comment type="similarity">
    <text evidence="1 6">Belongs to the sigma-70 factor family. ECF subfamily.</text>
</comment>
<protein>
    <recommendedName>
        <fullName evidence="6">RNA polymerase sigma factor</fullName>
    </recommendedName>
</protein>
<keyword evidence="10" id="KW-1185">Reference proteome</keyword>
<reference evidence="9 10" key="1">
    <citation type="submission" date="2020-05" db="EMBL/GenBank/DDBJ databases">
        <title>Aquincola sp. isolate from soil.</title>
        <authorList>
            <person name="Han J."/>
            <person name="Kim D.-U."/>
        </authorList>
    </citation>
    <scope>NUCLEOTIDE SEQUENCE [LARGE SCALE GENOMIC DNA]</scope>
    <source>
        <strain evidence="9 10">S2</strain>
    </source>
</reference>
<proteinExistence type="inferred from homology"/>
<dbReference type="Proteomes" id="UP000737171">
    <property type="component" value="Unassembled WGS sequence"/>
</dbReference>
<dbReference type="InterPro" id="IPR000838">
    <property type="entry name" value="RNA_pol_sigma70_ECF_CS"/>
</dbReference>